<feature type="disulfide bond" evidence="6">
    <location>
        <begin position="1176"/>
        <end position="1185"/>
    </location>
</feature>
<keyword evidence="7" id="KW-0768">Sushi</keyword>
<dbReference type="SUPFAM" id="SSF82895">
    <property type="entry name" value="TSP-1 type 1 repeat"/>
    <property type="match status" value="1"/>
</dbReference>
<dbReference type="PROSITE" id="PS00022">
    <property type="entry name" value="EGF_1"/>
    <property type="match status" value="2"/>
</dbReference>
<dbReference type="CDD" id="cd00054">
    <property type="entry name" value="EGF_CA"/>
    <property type="match status" value="2"/>
</dbReference>
<feature type="domain" description="EGF-like" evidence="10">
    <location>
        <begin position="1150"/>
        <end position="1186"/>
    </location>
</feature>
<evidence type="ECO:0000259" key="11">
    <source>
        <dbReference type="PROSITE" id="PS50825"/>
    </source>
</evidence>
<dbReference type="PANTHER" id="PTHR46343:SF2">
    <property type="entry name" value="SUSHI_VON WILLEBRAND FACTOR TYPE A_EGF_PENTRAXIN DOMAIN-CONTAINING 1"/>
    <property type="match status" value="1"/>
</dbReference>
<keyword evidence="4 6" id="KW-1015">Disulfide bond</keyword>
<dbReference type="PROSITE" id="PS50026">
    <property type="entry name" value="EGF_3"/>
    <property type="match status" value="2"/>
</dbReference>
<dbReference type="SMART" id="SM00032">
    <property type="entry name" value="CCP"/>
    <property type="match status" value="5"/>
</dbReference>
<accession>A0A6P4XIW5</accession>
<dbReference type="SUPFAM" id="SSF49899">
    <property type="entry name" value="Concanavalin A-like lectins/glucanases"/>
    <property type="match status" value="1"/>
</dbReference>
<dbReference type="PROSITE" id="PS50092">
    <property type="entry name" value="TSP1"/>
    <property type="match status" value="1"/>
</dbReference>
<dbReference type="Gene3D" id="2.10.70.10">
    <property type="entry name" value="Complement Module, domain 1"/>
    <property type="match status" value="4"/>
</dbReference>
<keyword evidence="8" id="KW-0812">Transmembrane</keyword>
<dbReference type="SUPFAM" id="SSF57184">
    <property type="entry name" value="Growth factor receptor domain"/>
    <property type="match status" value="2"/>
</dbReference>
<organism evidence="13 14">
    <name type="scientific">Branchiostoma belcheri</name>
    <name type="common">Amphioxus</name>
    <dbReference type="NCBI Taxonomy" id="7741"/>
    <lineage>
        <taxon>Eukaryota</taxon>
        <taxon>Metazoa</taxon>
        <taxon>Chordata</taxon>
        <taxon>Cephalochordata</taxon>
        <taxon>Leptocardii</taxon>
        <taxon>Amphioxiformes</taxon>
        <taxon>Branchiostomatidae</taxon>
        <taxon>Branchiostoma</taxon>
    </lineage>
</organism>
<dbReference type="InterPro" id="IPR013320">
    <property type="entry name" value="ConA-like_dom_sf"/>
</dbReference>
<evidence type="ECO:0000256" key="5">
    <source>
        <dbReference type="ARBA" id="ARBA00023180"/>
    </source>
</evidence>
<keyword evidence="13" id="KW-1185">Reference proteome</keyword>
<evidence type="ECO:0000259" key="12">
    <source>
        <dbReference type="PROSITE" id="PS50923"/>
    </source>
</evidence>
<feature type="domain" description="Sushi" evidence="12">
    <location>
        <begin position="521"/>
        <end position="590"/>
    </location>
</feature>
<feature type="domain" description="Sushi" evidence="12">
    <location>
        <begin position="591"/>
        <end position="653"/>
    </location>
</feature>
<keyword evidence="3" id="KW-0677">Repeat</keyword>
<dbReference type="Pfam" id="PF00008">
    <property type="entry name" value="EGF"/>
    <property type="match status" value="1"/>
</dbReference>
<evidence type="ECO:0000256" key="6">
    <source>
        <dbReference type="PROSITE-ProRule" id="PRU00076"/>
    </source>
</evidence>
<keyword evidence="5" id="KW-0325">Glycoprotein</keyword>
<dbReference type="RefSeq" id="XP_019616495.1">
    <property type="nucleotide sequence ID" value="XM_019760936.1"/>
</dbReference>
<comment type="caution">
    <text evidence="6">Lacks conserved residue(s) required for the propagation of feature annotation.</text>
</comment>
<dbReference type="PROSITE" id="PS01186">
    <property type="entry name" value="EGF_2"/>
    <property type="match status" value="2"/>
</dbReference>
<dbReference type="Gene3D" id="2.10.25.10">
    <property type="entry name" value="Laminin"/>
    <property type="match status" value="2"/>
</dbReference>
<sequence length="1646" mass="179276">MMKNIQVVYIVVICFVCFRVSESALFDSIFLNPGRQQNLLTTVDAVTETCFIVPKQHVWSRSDNTLKERETYADAKIKALAVFAKGNFPFPSGLEPACSNYSVAFGLYPVDVIFLELSGKISKTRRLPSFCILSTDGSPIIGGKFWCDESVNKIYRTIVRDDTPARAYKGGFTDALASATEALSAVGDFVGAFGSVVGSVLGLFNIGHDEPPPDKTPPRFTSCPHVANLMIPRGQTTVHVNIPRPTYADDRDGPGNCQLNESPTLNGMDLPAGSYEVTFTVSDSSGNHCSGDCACKVSFTVGGASCTVPTTLPPNIASISCTPNVAGPPVWGTVCQYSCLPGYQMSGGTTRTCEMVGGTGVWVPTNAVDCGESTCDGILTPQHGTVSCTNENKYRSVCQVECEAGYLPEDQNRVAAMCQADSVWDVQLTRCKDIQPPIFVSCPTDIVAFADRSRETAVVTWEQPTAVDKIDNIDMPASVHLSEGSRPGSTFTRGQHLIKYTATDASLNEALCSFKVDVQVITCPPIRYTLKAELSCPNGYVYGSTCTFGCETGYPVIGPTSFSCERDYNSNEPVGYWDWGFNRTKPFCKIVPCPTLRPPDNGALACDGWAYGTFCLIQCNDQWDVPLDTPERYVCETLSGTWNPDDDVPNCALPRDPDSMNLPSELYYYSGDCRDPETQVQIQENFIAILNSSDYSHLCQLFVECAAENVVVYCGNVTTRSGQPSYQLQVKFDLSVKVKEQTDQHTSYIDLENTLFSMADKIDEGVKEGKFSLNNVTAIDLEVQPDSFVTSQWTNLVCEPGYQPDYDTYTCKGCPKGSYFDTDKGVCEKCQAGQFQDEDGQLTCKPCPLGTWTVKNGSRSMDLCLDTCQPGWYSDTGMEPCAQCEMGHYQAMSGQKQCHRCPSGQTTTTFGAKAMNECKSIDLVLNVSSSVQLTETPSDLQGITLSLWIRPHLDSAHGTIFYLGNESNILFAIRKQESLEVALASTVLSTGIPLDGGRWHSLVVTLRDAEKDCKVYIDGVESWSQSLPNFASTVFPALNTNIVLGDAVGGSLACDISALSVWNGGALPESTILQMSQSCSYDDTDAVVTWTDVLTSTRNRITQRLPSICDDHNDCNPNPCGDHAAGCWDDFGFYTCVCEAGYTGTHCDVNINDCHEGSCKNGGTCVDGVANYTCVCSDGFTGRLCEREIVNGGWGQWTDWTPCSATCGNGTRQRSRQCNNPPPEENGNDCIGHFTESGTCSVQSCPSCLELKQPFGAIMNCYRNDTEDRNYCQIDCALGLEFSETPHLLYTCGPESQYKWNHQTENNPLAILPSCAHGRIPSRLSIDYKMKYPDLYCTSPGESRHIKDAIKEIGAQNVQDVDCVKRKTCHVTLQVLHCDLPGDNLSPASLGIVLFGDVNGTIDLGDLYEANGNMSNKGQEAITRLSNTIIDLTSGAEEIKNKSKSNDFAVVIDGQSFAVDANRSEVTLNADCQPPMVAKGMLCVYCAPGTYYQNKKCTKCPKGSFQELEGQMSCISCPEGFITAGVGADHSSDCSYEHPEIQPETEQAPVMTTGGSQFTITTKPSSDPDNFGETKDDSVDDTSTTIAVAVVIPIVLVAVIGVIVVGVYMYRRKSGRTDSNPRKDKRLLRNDIPKRHFDEGIAMQAM</sequence>
<feature type="disulfide bond" evidence="7">
    <location>
        <begin position="375"/>
        <end position="418"/>
    </location>
</feature>
<evidence type="ECO:0000313" key="13">
    <source>
        <dbReference type="Proteomes" id="UP000515135"/>
    </source>
</evidence>
<dbReference type="FunFam" id="2.10.50.10:FF:000018">
    <property type="entry name" value="Sushi, von Willebrand factor type A, EGF and pentraxin domain-containing 1"/>
    <property type="match status" value="1"/>
</dbReference>
<dbReference type="Gene3D" id="2.60.120.200">
    <property type="match status" value="1"/>
</dbReference>
<dbReference type="Proteomes" id="UP000515135">
    <property type="component" value="Unplaced"/>
</dbReference>
<keyword evidence="1 6" id="KW-0245">EGF-like domain</keyword>
<feature type="chain" id="PRO_5027686541" evidence="9">
    <location>
        <begin position="24"/>
        <end position="1646"/>
    </location>
</feature>
<feature type="signal peptide" evidence="9">
    <location>
        <begin position="1"/>
        <end position="23"/>
    </location>
</feature>
<feature type="domain" description="HYR" evidence="11">
    <location>
        <begin position="432"/>
        <end position="520"/>
    </location>
</feature>
<dbReference type="FunFam" id="2.10.25.10:FF:000472">
    <property type="entry name" value="Uncharacterized protein, isoform A"/>
    <property type="match status" value="1"/>
</dbReference>
<evidence type="ECO:0000313" key="14">
    <source>
        <dbReference type="RefSeq" id="XP_019616495.1"/>
    </source>
</evidence>
<dbReference type="Gene3D" id="2.10.50.10">
    <property type="entry name" value="Tumor Necrosis Factor Receptor, subunit A, domain 2"/>
    <property type="match status" value="3"/>
</dbReference>
<evidence type="ECO:0000256" key="7">
    <source>
        <dbReference type="PROSITE-ProRule" id="PRU00302"/>
    </source>
</evidence>
<dbReference type="CDD" id="cd00033">
    <property type="entry name" value="CCP"/>
    <property type="match status" value="3"/>
</dbReference>
<feature type="transmembrane region" description="Helical" evidence="8">
    <location>
        <begin position="1586"/>
        <end position="1610"/>
    </location>
</feature>
<reference evidence="14" key="1">
    <citation type="submission" date="2025-08" db="UniProtKB">
        <authorList>
            <consortium name="RefSeq"/>
        </authorList>
    </citation>
    <scope>IDENTIFICATION</scope>
    <source>
        <tissue evidence="14">Gonad</tissue>
    </source>
</reference>
<dbReference type="InterPro" id="IPR000152">
    <property type="entry name" value="EGF-type_Asp/Asn_hydroxyl_site"/>
</dbReference>
<dbReference type="Pfam" id="PF02494">
    <property type="entry name" value="HYR"/>
    <property type="match status" value="2"/>
</dbReference>
<dbReference type="InterPro" id="IPR036383">
    <property type="entry name" value="TSP1_rpt_sf"/>
</dbReference>
<protein>
    <submittedName>
        <fullName evidence="14">Sushi, von Willebrand factor type A, EGF and pentraxin domain-containing protein 1-like</fullName>
    </submittedName>
</protein>
<dbReference type="Pfam" id="PF13385">
    <property type="entry name" value="Laminin_G_3"/>
    <property type="match status" value="1"/>
</dbReference>
<dbReference type="InterPro" id="IPR000436">
    <property type="entry name" value="Sushi_SCR_CCP_dom"/>
</dbReference>
<dbReference type="SMART" id="SM00179">
    <property type="entry name" value="EGF_CA"/>
    <property type="match status" value="2"/>
</dbReference>
<dbReference type="PROSITE" id="PS01187">
    <property type="entry name" value="EGF_CA"/>
    <property type="match status" value="1"/>
</dbReference>
<dbReference type="GeneID" id="109464017"/>
<feature type="domain" description="EGF-like" evidence="10">
    <location>
        <begin position="1111"/>
        <end position="1148"/>
    </location>
</feature>
<dbReference type="InterPro" id="IPR011641">
    <property type="entry name" value="Tyr-kin_ephrin_A/B_rcpt-like"/>
</dbReference>
<evidence type="ECO:0000256" key="4">
    <source>
        <dbReference type="ARBA" id="ARBA00023157"/>
    </source>
</evidence>
<evidence type="ECO:0000256" key="3">
    <source>
        <dbReference type="ARBA" id="ARBA00022737"/>
    </source>
</evidence>
<dbReference type="InterPro" id="IPR043555">
    <property type="entry name" value="SRPX-like"/>
</dbReference>
<dbReference type="SMART" id="SM00181">
    <property type="entry name" value="EGF"/>
    <property type="match status" value="2"/>
</dbReference>
<evidence type="ECO:0000259" key="10">
    <source>
        <dbReference type="PROSITE" id="PS50026"/>
    </source>
</evidence>
<dbReference type="PANTHER" id="PTHR46343">
    <property type="entry name" value="HYR DOMAIN-CONTAINING PROTEIN"/>
    <property type="match status" value="1"/>
</dbReference>
<dbReference type="OrthoDB" id="6147614at2759"/>
<feature type="domain" description="HYR" evidence="11">
    <location>
        <begin position="213"/>
        <end position="301"/>
    </location>
</feature>
<dbReference type="PROSITE" id="PS50923">
    <property type="entry name" value="SUSHI"/>
    <property type="match status" value="4"/>
</dbReference>
<evidence type="ECO:0000256" key="9">
    <source>
        <dbReference type="SAM" id="SignalP"/>
    </source>
</evidence>
<dbReference type="SUPFAM" id="SSF57196">
    <property type="entry name" value="EGF/Laminin"/>
    <property type="match status" value="2"/>
</dbReference>
<feature type="domain" description="Sushi" evidence="12">
    <location>
        <begin position="373"/>
        <end position="433"/>
    </location>
</feature>
<keyword evidence="2 9" id="KW-0732">Signal</keyword>
<dbReference type="PROSITE" id="PS00010">
    <property type="entry name" value="ASX_HYDROXYL"/>
    <property type="match status" value="2"/>
</dbReference>
<evidence type="ECO:0000256" key="2">
    <source>
        <dbReference type="ARBA" id="ARBA00022729"/>
    </source>
</evidence>
<dbReference type="InterPro" id="IPR018097">
    <property type="entry name" value="EGF_Ca-bd_CS"/>
</dbReference>
<dbReference type="InterPro" id="IPR000884">
    <property type="entry name" value="TSP1_rpt"/>
</dbReference>
<keyword evidence="8" id="KW-1133">Transmembrane helix</keyword>
<dbReference type="SMART" id="SM00209">
    <property type="entry name" value="TSP1"/>
    <property type="match status" value="1"/>
</dbReference>
<dbReference type="InterPro" id="IPR003410">
    <property type="entry name" value="HYR_dom"/>
</dbReference>
<dbReference type="InterPro" id="IPR000742">
    <property type="entry name" value="EGF"/>
</dbReference>
<dbReference type="Pfam" id="PF00084">
    <property type="entry name" value="Sushi"/>
    <property type="match status" value="2"/>
</dbReference>
<dbReference type="FunFam" id="2.20.100.10:FF:000001">
    <property type="entry name" value="semaphorin-5A isoform X1"/>
    <property type="match status" value="1"/>
</dbReference>
<dbReference type="Gene3D" id="2.20.100.10">
    <property type="entry name" value="Thrombospondin type-1 (TSP1) repeat"/>
    <property type="match status" value="1"/>
</dbReference>
<evidence type="ECO:0000256" key="1">
    <source>
        <dbReference type="ARBA" id="ARBA00022536"/>
    </source>
</evidence>
<dbReference type="KEGG" id="bbel:109464017"/>
<feature type="domain" description="Sushi" evidence="12">
    <location>
        <begin position="304"/>
        <end position="372"/>
    </location>
</feature>
<dbReference type="InterPro" id="IPR001881">
    <property type="entry name" value="EGF-like_Ca-bd_dom"/>
</dbReference>
<dbReference type="InterPro" id="IPR009030">
    <property type="entry name" value="Growth_fac_rcpt_cys_sf"/>
</dbReference>
<dbReference type="SUPFAM" id="SSF57535">
    <property type="entry name" value="Complement control module/SCR domain"/>
    <property type="match status" value="4"/>
</dbReference>
<dbReference type="SMART" id="SM01411">
    <property type="entry name" value="Ephrin_rec_like"/>
    <property type="match status" value="3"/>
</dbReference>
<dbReference type="Pfam" id="PF00090">
    <property type="entry name" value="TSP_1"/>
    <property type="match status" value="1"/>
</dbReference>
<name>A0A6P4XIW5_BRABE</name>
<dbReference type="Pfam" id="PF07699">
    <property type="entry name" value="Ephrin_rec_like"/>
    <property type="match status" value="3"/>
</dbReference>
<evidence type="ECO:0000256" key="8">
    <source>
        <dbReference type="SAM" id="Phobius"/>
    </source>
</evidence>
<dbReference type="GO" id="GO:0005509">
    <property type="term" value="F:calcium ion binding"/>
    <property type="evidence" value="ECO:0007669"/>
    <property type="project" value="InterPro"/>
</dbReference>
<proteinExistence type="predicted"/>
<dbReference type="InterPro" id="IPR035976">
    <property type="entry name" value="Sushi/SCR/CCP_sf"/>
</dbReference>
<dbReference type="PROSITE" id="PS50825">
    <property type="entry name" value="HYR"/>
    <property type="match status" value="2"/>
</dbReference>
<keyword evidence="8" id="KW-0472">Membrane</keyword>
<gene>
    <name evidence="14" type="primary">LOC109464017</name>
</gene>
<feature type="disulfide bond" evidence="6">
    <location>
        <begin position="1138"/>
        <end position="1147"/>
    </location>
</feature>